<protein>
    <recommendedName>
        <fullName evidence="1">Heterokaryon incompatibility domain-containing protein</fullName>
    </recommendedName>
</protein>
<sequence>MRLLHAGYLYMREFTDENIPPYIIVSHRWREDEVTYPDFEHNTFSRRHGYHKIKESCRIALEANYNWVWLDTCCIDKRNFTELNEAINAMYKWYRKASLCVAYLFDYVHGRDELANSSWFTRCWTLQELIAPRRVEFYDQNWKFFGSKNKLCEQIATITWIDVEVLRCRADPTTACTVAERLSWAARRKASRVEDEAYSLLGLFALSMPTLYGSGEKAFQMFLEEVLQRTGDVTPLVWNKPLESHATSLSGLLPNSSAAYASKRCARTTGSLSRSLSVVADGIELDVLTIHTLWGLSYAFWTAGLRTTKHSRTIANSRAMQRRKLYVPHIVRSPTMKFIHGFWIRSLQLPSYSKKPHNRLRVCSRRDGYIDRDNGKFTIVRLPADEWGTTGLIYSPVVDPLGSRRHLVRWIKLGFDSEWCPTIQVGNSRLTEIMGSIREATANPAVRSSKRYDAEWSNDWLAREPRDKDTESQTAELEKRGSMTLSSSVLEEETYDFPDLRLHIEISLLERPAKEYSRQLSASGCATCKVWTVDISKTGDFSSTDDIRACTKGKTGIGLGVVIGVALAVAEIMSETKIAGD</sequence>
<reference evidence="2 3" key="1">
    <citation type="submission" date="2023-08" db="EMBL/GenBank/DDBJ databases">
        <title>Black Yeasts Isolated from many extreme environments.</title>
        <authorList>
            <person name="Coleine C."/>
            <person name="Stajich J.E."/>
            <person name="Selbmann L."/>
        </authorList>
    </citation>
    <scope>NUCLEOTIDE SEQUENCE [LARGE SCALE GENOMIC DNA]</scope>
    <source>
        <strain evidence="2 3">CCFEE 5885</strain>
    </source>
</reference>
<gene>
    <name evidence="2" type="ORF">LTR24_007416</name>
</gene>
<dbReference type="EMBL" id="JAVRRG010000111">
    <property type="protein sequence ID" value="KAK5084863.1"/>
    <property type="molecule type" value="Genomic_DNA"/>
</dbReference>
<dbReference type="Proteomes" id="UP001345013">
    <property type="component" value="Unassembled WGS sequence"/>
</dbReference>
<evidence type="ECO:0000313" key="2">
    <source>
        <dbReference type="EMBL" id="KAK5084863.1"/>
    </source>
</evidence>
<evidence type="ECO:0000313" key="3">
    <source>
        <dbReference type="Proteomes" id="UP001345013"/>
    </source>
</evidence>
<feature type="domain" description="Heterokaryon incompatibility" evidence="1">
    <location>
        <begin position="22"/>
        <end position="104"/>
    </location>
</feature>
<accession>A0ABR0K4S0</accession>
<dbReference type="PANTHER" id="PTHR10622">
    <property type="entry name" value="HET DOMAIN-CONTAINING PROTEIN"/>
    <property type="match status" value="1"/>
</dbReference>
<proteinExistence type="predicted"/>
<name>A0ABR0K4S0_9EURO</name>
<evidence type="ECO:0000259" key="1">
    <source>
        <dbReference type="Pfam" id="PF06985"/>
    </source>
</evidence>
<organism evidence="2 3">
    <name type="scientific">Lithohypha guttulata</name>
    <dbReference type="NCBI Taxonomy" id="1690604"/>
    <lineage>
        <taxon>Eukaryota</taxon>
        <taxon>Fungi</taxon>
        <taxon>Dikarya</taxon>
        <taxon>Ascomycota</taxon>
        <taxon>Pezizomycotina</taxon>
        <taxon>Eurotiomycetes</taxon>
        <taxon>Chaetothyriomycetidae</taxon>
        <taxon>Chaetothyriales</taxon>
        <taxon>Trichomeriaceae</taxon>
        <taxon>Lithohypha</taxon>
    </lineage>
</organism>
<dbReference type="InterPro" id="IPR010730">
    <property type="entry name" value="HET"/>
</dbReference>
<dbReference type="PANTHER" id="PTHR10622:SF10">
    <property type="entry name" value="HET DOMAIN-CONTAINING PROTEIN"/>
    <property type="match status" value="1"/>
</dbReference>
<keyword evidence="3" id="KW-1185">Reference proteome</keyword>
<comment type="caution">
    <text evidence="2">The sequence shown here is derived from an EMBL/GenBank/DDBJ whole genome shotgun (WGS) entry which is preliminary data.</text>
</comment>
<dbReference type="Pfam" id="PF06985">
    <property type="entry name" value="HET"/>
    <property type="match status" value="1"/>
</dbReference>